<reference evidence="2" key="1">
    <citation type="journal article" date="2019" name="Int. J. Syst. Evol. Microbiol.">
        <title>The Global Catalogue of Microorganisms (GCM) 10K type strain sequencing project: providing services to taxonomists for standard genome sequencing and annotation.</title>
        <authorList>
            <consortium name="The Broad Institute Genomics Platform"/>
            <consortium name="The Broad Institute Genome Sequencing Center for Infectious Disease"/>
            <person name="Wu L."/>
            <person name="Ma J."/>
        </authorList>
    </citation>
    <scope>NUCLEOTIDE SEQUENCE [LARGE SCALE GENOMIC DNA]</scope>
    <source>
        <strain evidence="2">KCTC 12848</strain>
    </source>
</reference>
<organism evidence="1 2">
    <name type="scientific">Saccharothrix xinjiangensis</name>
    <dbReference type="NCBI Taxonomy" id="204798"/>
    <lineage>
        <taxon>Bacteria</taxon>
        <taxon>Bacillati</taxon>
        <taxon>Actinomycetota</taxon>
        <taxon>Actinomycetes</taxon>
        <taxon>Pseudonocardiales</taxon>
        <taxon>Pseudonocardiaceae</taxon>
        <taxon>Saccharothrix</taxon>
    </lineage>
</organism>
<proteinExistence type="predicted"/>
<evidence type="ECO:0000313" key="2">
    <source>
        <dbReference type="Proteomes" id="UP001595833"/>
    </source>
</evidence>
<evidence type="ECO:0000313" key="1">
    <source>
        <dbReference type="EMBL" id="MFC5059831.1"/>
    </source>
</evidence>
<keyword evidence="2" id="KW-1185">Reference proteome</keyword>
<dbReference type="Pfam" id="PF09485">
    <property type="entry name" value="CRISPR_Cse2"/>
    <property type="match status" value="1"/>
</dbReference>
<name>A0ABV9YGX1_9PSEU</name>
<dbReference type="NCBIfam" id="TIGR02548">
    <property type="entry name" value="casB_cse2"/>
    <property type="match status" value="1"/>
</dbReference>
<dbReference type="InterPro" id="IPR013382">
    <property type="entry name" value="CRISPR-assoc_prot_Cse2"/>
</dbReference>
<protein>
    <submittedName>
        <fullName evidence="1">Type I-E CRISPR-associated protein Cse2/CasB</fullName>
    </submittedName>
</protein>
<dbReference type="Proteomes" id="UP001595833">
    <property type="component" value="Unassembled WGS sequence"/>
</dbReference>
<sequence>MTESDRRHPWYWEKYTDDKGQWSRKDRMPPGDELAALRRGLGKPAGTVPQMWRFYEAIVNGENSPRLAAEHAALSLYGLHQQSRRTPMHCPGVGLGTALLRLSRQEGVSDVAVTRRFNAAATSTSVNELVAHLRGLITQLRSHGIALDYTRLWRDLLDWSFPDGPARVRRRWGMQFYTWQATEADEQQPA</sequence>
<dbReference type="Gene3D" id="1.10.520.40">
    <property type="entry name" value="CRISPR-associated protein Cse2"/>
    <property type="match status" value="1"/>
</dbReference>
<dbReference type="EMBL" id="JBHSJB010000049">
    <property type="protein sequence ID" value="MFC5059831.1"/>
    <property type="molecule type" value="Genomic_DNA"/>
</dbReference>
<accession>A0ABV9YGX1</accession>
<dbReference type="CDD" id="cd09731">
    <property type="entry name" value="Cse2_I-E"/>
    <property type="match status" value="1"/>
</dbReference>
<dbReference type="RefSeq" id="WP_344038255.1">
    <property type="nucleotide sequence ID" value="NZ_BAAAKE010000010.1"/>
</dbReference>
<dbReference type="InterPro" id="IPR038287">
    <property type="entry name" value="Cse2_sf"/>
</dbReference>
<gene>
    <name evidence="1" type="primary">casB</name>
    <name evidence="1" type="synonym">cse2</name>
    <name evidence="1" type="ORF">ACFPFM_39480</name>
</gene>
<comment type="caution">
    <text evidence="1">The sequence shown here is derived from an EMBL/GenBank/DDBJ whole genome shotgun (WGS) entry which is preliminary data.</text>
</comment>